<name>A0A935N1V7_9RHOO</name>
<reference evidence="1 2" key="1">
    <citation type="submission" date="2020-10" db="EMBL/GenBank/DDBJ databases">
        <title>Connecting structure to function with the recovery of over 1000 high-quality activated sludge metagenome-assembled genomes encoding full-length rRNA genes using long-read sequencing.</title>
        <authorList>
            <person name="Singleton C.M."/>
            <person name="Petriglieri F."/>
            <person name="Kristensen J.M."/>
            <person name="Kirkegaard R.H."/>
            <person name="Michaelsen T.Y."/>
            <person name="Andersen M.H."/>
            <person name="Karst S.M."/>
            <person name="Dueholm M.S."/>
            <person name="Nielsen P.H."/>
            <person name="Albertsen M."/>
        </authorList>
    </citation>
    <scope>NUCLEOTIDE SEQUENCE [LARGE SCALE GENOMIC DNA]</scope>
    <source>
        <strain evidence="1">EsbW_18-Q3-R4-48_BATAC.463</strain>
    </source>
</reference>
<dbReference type="AlphaFoldDB" id="A0A935N1V7"/>
<evidence type="ECO:0000313" key="2">
    <source>
        <dbReference type="Proteomes" id="UP000739411"/>
    </source>
</evidence>
<protein>
    <submittedName>
        <fullName evidence="1">Uncharacterized protein</fullName>
    </submittedName>
</protein>
<comment type="caution">
    <text evidence="1">The sequence shown here is derived from an EMBL/GenBank/DDBJ whole genome shotgun (WGS) entry which is preliminary data.</text>
</comment>
<dbReference type="Proteomes" id="UP000739411">
    <property type="component" value="Unassembled WGS sequence"/>
</dbReference>
<dbReference type="EMBL" id="JADJMS010000010">
    <property type="protein sequence ID" value="MBK7414560.1"/>
    <property type="molecule type" value="Genomic_DNA"/>
</dbReference>
<gene>
    <name evidence="1" type="ORF">IPJ38_05020</name>
</gene>
<sequence length="306" mass="32962">MNTKTIKMRGNRSLAIVRTVAARHSPPSPLPSDPLLRFGSSCLQPVSGADQRCRSQPNASAFSSWDDYKNKALQWLKDNDNTVNSSHEFHNHHQDVKHHGGDTIKNVTADATDANSVSSWFTNKGTVVEKLTTCAGCASTVSACNATANISMSNSDCKTTSNTASYTQTTGVTMTGTASYGPASVSVEGSVTAEKSTSSSTGSEVCKANSDTTTLTNTYYEKYLNKYTLSGGATSLIKYEVPQVEYQVYCTNVMSGTYHYGAYMDTSRMPSEYKNPVVGVQTSWDYVDEAAQMTVQSLQTPSCPAI</sequence>
<proteinExistence type="predicted"/>
<accession>A0A935N1V7</accession>
<organism evidence="1 2">
    <name type="scientific">Candidatus Dechloromonas phosphorivorans</name>
    <dbReference type="NCBI Taxonomy" id="2899244"/>
    <lineage>
        <taxon>Bacteria</taxon>
        <taxon>Pseudomonadati</taxon>
        <taxon>Pseudomonadota</taxon>
        <taxon>Betaproteobacteria</taxon>
        <taxon>Rhodocyclales</taxon>
        <taxon>Azonexaceae</taxon>
        <taxon>Dechloromonas</taxon>
    </lineage>
</organism>
<evidence type="ECO:0000313" key="1">
    <source>
        <dbReference type="EMBL" id="MBK7414560.1"/>
    </source>
</evidence>